<dbReference type="Proteomes" id="UP000516160">
    <property type="component" value="Chromosome"/>
</dbReference>
<name>A0A7G9WBH0_ALKCA</name>
<dbReference type="RefSeq" id="WP_213166429.1">
    <property type="nucleotide sequence ID" value="NZ_CP058559.1"/>
</dbReference>
<keyword evidence="1" id="KW-0812">Transmembrane</keyword>
<sequence>MEIKYNKKEGITVGALYELLHHFVLDLTKVLIVVLELMGALVIVYVGIVALYKFFCLKFTKSSTEVRIRLGRGIAMGLQFYLAAEIFRLITIREYKDLAIVGVIIVLHVIISVLISWEVHHSIKMVKEEEELDSKTGLVNTHNPSLNETQNM</sequence>
<dbReference type="PANTHER" id="PTHR38468">
    <property type="entry name" value="SLL0939 PROTEIN"/>
    <property type="match status" value="1"/>
</dbReference>
<gene>
    <name evidence="2" type="ORF">HYG86_15285</name>
</gene>
<dbReference type="EMBL" id="CP058559">
    <property type="protein sequence ID" value="QNO16032.1"/>
    <property type="molecule type" value="Genomic_DNA"/>
</dbReference>
<evidence type="ECO:0000256" key="1">
    <source>
        <dbReference type="SAM" id="Phobius"/>
    </source>
</evidence>
<evidence type="ECO:0000313" key="2">
    <source>
        <dbReference type="EMBL" id="QNO16032.1"/>
    </source>
</evidence>
<keyword evidence="1" id="KW-1133">Transmembrane helix</keyword>
<dbReference type="KEGG" id="acae:HYG86_15285"/>
<proteinExistence type="predicted"/>
<feature type="transmembrane region" description="Helical" evidence="1">
    <location>
        <begin position="98"/>
        <end position="117"/>
    </location>
</feature>
<organism evidence="2 3">
    <name type="scientific">Alkalicella caledoniensis</name>
    <dbReference type="NCBI Taxonomy" id="2731377"/>
    <lineage>
        <taxon>Bacteria</taxon>
        <taxon>Bacillati</taxon>
        <taxon>Bacillota</taxon>
        <taxon>Clostridia</taxon>
        <taxon>Eubacteriales</taxon>
        <taxon>Proteinivoracaceae</taxon>
        <taxon>Alkalicella</taxon>
    </lineage>
</organism>
<dbReference type="InterPro" id="IPR012427">
    <property type="entry name" value="DUF1622"/>
</dbReference>
<feature type="transmembrane region" description="Helical" evidence="1">
    <location>
        <begin position="30"/>
        <end position="52"/>
    </location>
</feature>
<dbReference type="AlphaFoldDB" id="A0A7G9WBH0"/>
<dbReference type="Pfam" id="PF07784">
    <property type="entry name" value="DUF1622"/>
    <property type="match status" value="1"/>
</dbReference>
<keyword evidence="3" id="KW-1185">Reference proteome</keyword>
<reference evidence="2 3" key="1">
    <citation type="submission" date="2020-07" db="EMBL/GenBank/DDBJ databases">
        <title>Alkalicella. sp. LB2 genome.</title>
        <authorList>
            <person name="Postec A."/>
            <person name="Quemeneur M."/>
        </authorList>
    </citation>
    <scope>NUCLEOTIDE SEQUENCE [LARGE SCALE GENOMIC DNA]</scope>
    <source>
        <strain evidence="2 3">LB2</strain>
    </source>
</reference>
<protein>
    <submittedName>
        <fullName evidence="2">DUF1622 domain-containing protein</fullName>
    </submittedName>
</protein>
<evidence type="ECO:0000313" key="3">
    <source>
        <dbReference type="Proteomes" id="UP000516160"/>
    </source>
</evidence>
<feature type="transmembrane region" description="Helical" evidence="1">
    <location>
        <begin position="73"/>
        <end position="92"/>
    </location>
</feature>
<keyword evidence="1" id="KW-0472">Membrane</keyword>
<accession>A0A7G9WBH0</accession>
<dbReference type="PANTHER" id="PTHR38468:SF1">
    <property type="entry name" value="SLL0939 PROTEIN"/>
    <property type="match status" value="1"/>
</dbReference>